<reference evidence="3" key="1">
    <citation type="submission" date="2024-03" db="EMBL/GenBank/DDBJ databases">
        <title>Complete genome sequence of Mycoplasma gypis type strain B1/T1.</title>
        <authorList>
            <person name="Spergser J."/>
        </authorList>
    </citation>
    <scope>NUCLEOTIDE SEQUENCE [LARGE SCALE GENOMIC DNA]</scope>
    <source>
        <strain evidence="3">B1/T1</strain>
    </source>
</reference>
<keyword evidence="2" id="KW-1133">Transmembrane helix</keyword>
<feature type="compositionally biased region" description="Basic and acidic residues" evidence="1">
    <location>
        <begin position="7"/>
        <end position="23"/>
    </location>
</feature>
<keyword evidence="2" id="KW-0812">Transmembrane</keyword>
<evidence type="ECO:0000313" key="3">
    <source>
        <dbReference type="EMBL" id="WXL28370.1"/>
    </source>
</evidence>
<dbReference type="EMBL" id="CP148066">
    <property type="protein sequence ID" value="WXL28370.1"/>
    <property type="molecule type" value="Genomic_DNA"/>
</dbReference>
<name>A0ABZ2RRU1_9BACT</name>
<evidence type="ECO:0000313" key="4">
    <source>
        <dbReference type="Proteomes" id="UP001460679"/>
    </source>
</evidence>
<sequence>MKFNNTYKEDDFKNSPDGEELPKTKKIRKKWNPKHSKWIFLGLATAFVAGITIASVVSYKKDKFWQSYDYKFKVYNRKEINNFITITPKPEVSTITAKEFVQTFKNKRDIHSDFVSKFFSIDAKFETNSNLKARFYNLVLDVSNNIVLLTIQINNNSNKEIKIFDVEFKGFKETKKEFIDNNDLNFVKDITFTPKNKDQNNEIIIGELNKISDPEQRTIKFLDYFLVKGVKYGYSIFVGNDSLQKPNGEVIVNFLPWTLFPGEKEEYYIRKTAEKSFEINSNTNN</sequence>
<accession>A0ABZ2RRU1</accession>
<dbReference type="RefSeq" id="WP_205499287.1">
    <property type="nucleotide sequence ID" value="NZ_CP148066.1"/>
</dbReference>
<dbReference type="Proteomes" id="UP001460679">
    <property type="component" value="Chromosome"/>
</dbReference>
<evidence type="ECO:0000256" key="1">
    <source>
        <dbReference type="SAM" id="MobiDB-lite"/>
    </source>
</evidence>
<organism evidence="3 4">
    <name type="scientific">[Mycoplasma] gypis</name>
    <dbReference type="NCBI Taxonomy" id="92404"/>
    <lineage>
        <taxon>Bacteria</taxon>
        <taxon>Bacillati</taxon>
        <taxon>Mycoplasmatota</taxon>
        <taxon>Mycoplasmoidales</taxon>
        <taxon>Metamycoplasmataceae</taxon>
        <taxon>Metamycoplasma</taxon>
    </lineage>
</organism>
<gene>
    <name evidence="3" type="ORF">WG616_03335</name>
</gene>
<evidence type="ECO:0000256" key="2">
    <source>
        <dbReference type="SAM" id="Phobius"/>
    </source>
</evidence>
<protein>
    <submittedName>
        <fullName evidence="3">Uncharacterized protein</fullName>
    </submittedName>
</protein>
<keyword evidence="4" id="KW-1185">Reference proteome</keyword>
<keyword evidence="2" id="KW-0472">Membrane</keyword>
<proteinExistence type="predicted"/>
<feature type="transmembrane region" description="Helical" evidence="2">
    <location>
        <begin position="38"/>
        <end position="59"/>
    </location>
</feature>
<feature type="region of interest" description="Disordered" evidence="1">
    <location>
        <begin position="1"/>
        <end position="24"/>
    </location>
</feature>